<dbReference type="InterPro" id="IPR043968">
    <property type="entry name" value="SGNH"/>
</dbReference>
<dbReference type="HOGENOM" id="CLU_192438_0_0_1"/>
<proteinExistence type="predicted"/>
<protein>
    <recommendedName>
        <fullName evidence="1">SGNH domain-containing protein</fullName>
    </recommendedName>
</protein>
<sequence>MRYVKKRFSLIKCKKCQFFDISHVFIENDKYLTFDRDQMLSYVDNSIHLTGPGIKMCEPVFQKVAREVMDTI</sequence>
<dbReference type="AlphaFoldDB" id="E3NQZ2"/>
<dbReference type="EMBL" id="DS269616">
    <property type="protein sequence ID" value="EFO86474.1"/>
    <property type="molecule type" value="Genomic_DNA"/>
</dbReference>
<dbReference type="Pfam" id="PF19040">
    <property type="entry name" value="SGNH"/>
    <property type="match status" value="1"/>
</dbReference>
<accession>E3NQZ2</accession>
<evidence type="ECO:0000259" key="1">
    <source>
        <dbReference type="Pfam" id="PF19040"/>
    </source>
</evidence>
<dbReference type="Proteomes" id="UP000008281">
    <property type="component" value="Unassembled WGS sequence"/>
</dbReference>
<name>E3NQZ2_CAERE</name>
<gene>
    <name evidence="2" type="ORF">CRE_03558</name>
</gene>
<evidence type="ECO:0000313" key="2">
    <source>
        <dbReference type="EMBL" id="EFO86474.1"/>
    </source>
</evidence>
<reference evidence="2" key="1">
    <citation type="submission" date="2007-07" db="EMBL/GenBank/DDBJ databases">
        <title>PCAP assembly of the Caenorhabditis remanei genome.</title>
        <authorList>
            <consortium name="The Caenorhabditis remanei Sequencing Consortium"/>
            <person name="Wilson R.K."/>
        </authorList>
    </citation>
    <scope>NUCLEOTIDE SEQUENCE [LARGE SCALE GENOMIC DNA]</scope>
    <source>
        <strain evidence="2">PB4641</strain>
    </source>
</reference>
<evidence type="ECO:0000313" key="3">
    <source>
        <dbReference type="Proteomes" id="UP000008281"/>
    </source>
</evidence>
<feature type="domain" description="SGNH" evidence="1">
    <location>
        <begin position="2"/>
        <end position="63"/>
    </location>
</feature>
<keyword evidence="3" id="KW-1185">Reference proteome</keyword>
<dbReference type="InParanoid" id="E3NQZ2"/>
<organism evidence="3">
    <name type="scientific">Caenorhabditis remanei</name>
    <name type="common">Caenorhabditis vulgaris</name>
    <dbReference type="NCBI Taxonomy" id="31234"/>
    <lineage>
        <taxon>Eukaryota</taxon>
        <taxon>Metazoa</taxon>
        <taxon>Ecdysozoa</taxon>
        <taxon>Nematoda</taxon>
        <taxon>Chromadorea</taxon>
        <taxon>Rhabditida</taxon>
        <taxon>Rhabditina</taxon>
        <taxon>Rhabditomorpha</taxon>
        <taxon>Rhabditoidea</taxon>
        <taxon>Rhabditidae</taxon>
        <taxon>Peloderinae</taxon>
        <taxon>Caenorhabditis</taxon>
    </lineage>
</organism>
<dbReference type="OrthoDB" id="5801063at2759"/>